<comment type="caution">
    <text evidence="1">The sequence shown here is derived from an EMBL/GenBank/DDBJ whole genome shotgun (WGS) entry which is preliminary data.</text>
</comment>
<keyword evidence="2" id="KW-1185">Reference proteome</keyword>
<accession>A0ABD1N7Y8</accession>
<evidence type="ECO:0000313" key="1">
    <source>
        <dbReference type="EMBL" id="KAL2344217.1"/>
    </source>
</evidence>
<proteinExistence type="predicted"/>
<gene>
    <name evidence="1" type="ORF">Fmac_005502</name>
</gene>
<evidence type="ECO:0008006" key="3">
    <source>
        <dbReference type="Google" id="ProtNLM"/>
    </source>
</evidence>
<sequence>MFNRILFATTVCSMITSIVKFHIFLHCVRSEAAIRCLFSFSLCEEKLNRKCVSNASPNTLH</sequence>
<dbReference type="AlphaFoldDB" id="A0ABD1N7Y8"/>
<organism evidence="1 2">
    <name type="scientific">Flemingia macrophylla</name>
    <dbReference type="NCBI Taxonomy" id="520843"/>
    <lineage>
        <taxon>Eukaryota</taxon>
        <taxon>Viridiplantae</taxon>
        <taxon>Streptophyta</taxon>
        <taxon>Embryophyta</taxon>
        <taxon>Tracheophyta</taxon>
        <taxon>Spermatophyta</taxon>
        <taxon>Magnoliopsida</taxon>
        <taxon>eudicotyledons</taxon>
        <taxon>Gunneridae</taxon>
        <taxon>Pentapetalae</taxon>
        <taxon>rosids</taxon>
        <taxon>fabids</taxon>
        <taxon>Fabales</taxon>
        <taxon>Fabaceae</taxon>
        <taxon>Papilionoideae</taxon>
        <taxon>50 kb inversion clade</taxon>
        <taxon>NPAAA clade</taxon>
        <taxon>indigoferoid/millettioid clade</taxon>
        <taxon>Phaseoleae</taxon>
        <taxon>Flemingia</taxon>
    </lineage>
</organism>
<reference evidence="1 2" key="1">
    <citation type="submission" date="2024-08" db="EMBL/GenBank/DDBJ databases">
        <title>Insights into the chromosomal genome structure of Flemingia macrophylla.</title>
        <authorList>
            <person name="Ding Y."/>
            <person name="Zhao Y."/>
            <person name="Bi W."/>
            <person name="Wu M."/>
            <person name="Zhao G."/>
            <person name="Gong Y."/>
            <person name="Li W."/>
            <person name="Zhang P."/>
        </authorList>
    </citation>
    <scope>NUCLEOTIDE SEQUENCE [LARGE SCALE GENOMIC DNA]</scope>
    <source>
        <strain evidence="1">DYQJB</strain>
        <tissue evidence="1">Leaf</tissue>
    </source>
</reference>
<evidence type="ECO:0000313" key="2">
    <source>
        <dbReference type="Proteomes" id="UP001603857"/>
    </source>
</evidence>
<dbReference type="Proteomes" id="UP001603857">
    <property type="component" value="Unassembled WGS sequence"/>
</dbReference>
<dbReference type="EMBL" id="JBGMDY010000002">
    <property type="protein sequence ID" value="KAL2344217.1"/>
    <property type="molecule type" value="Genomic_DNA"/>
</dbReference>
<protein>
    <recommendedName>
        <fullName evidence="3">Secreted protein</fullName>
    </recommendedName>
</protein>
<name>A0ABD1N7Y8_9FABA</name>